<dbReference type="SUPFAM" id="SSF53098">
    <property type="entry name" value="Ribonuclease H-like"/>
    <property type="match status" value="1"/>
</dbReference>
<dbReference type="SMART" id="SM00479">
    <property type="entry name" value="EXOIII"/>
    <property type="match status" value="1"/>
</dbReference>
<dbReference type="GO" id="GO:0003676">
    <property type="term" value="F:nucleic acid binding"/>
    <property type="evidence" value="ECO:0007669"/>
    <property type="project" value="InterPro"/>
</dbReference>
<dbReference type="GO" id="GO:0006308">
    <property type="term" value="P:DNA catabolic process"/>
    <property type="evidence" value="ECO:0007669"/>
    <property type="project" value="TreeGrafter"/>
</dbReference>
<reference evidence="9 10" key="1">
    <citation type="journal article" date="2010" name="Science">
        <title>Genomic comparison of the ants Camponotus floridanus and Harpegnathos saltator.</title>
        <authorList>
            <person name="Bonasio R."/>
            <person name="Zhang G."/>
            <person name="Ye C."/>
            <person name="Mutti N.S."/>
            <person name="Fang X."/>
            <person name="Qin N."/>
            <person name="Donahue G."/>
            <person name="Yang P."/>
            <person name="Li Q."/>
            <person name="Li C."/>
            <person name="Zhang P."/>
            <person name="Huang Z."/>
            <person name="Berger S.L."/>
            <person name="Reinberg D."/>
            <person name="Wang J."/>
            <person name="Liebig J."/>
        </authorList>
    </citation>
    <scope>NUCLEOTIDE SEQUENCE [LARGE SCALE GENOMIC DNA]</scope>
    <source>
        <strain evidence="10">C129</strain>
    </source>
</reference>
<evidence type="ECO:0000256" key="1">
    <source>
        <dbReference type="ARBA" id="ARBA00001946"/>
    </source>
</evidence>
<dbReference type="GO" id="GO:0046872">
    <property type="term" value="F:metal ion binding"/>
    <property type="evidence" value="ECO:0007669"/>
    <property type="project" value="UniProtKB-KW"/>
</dbReference>
<dbReference type="CDD" id="cd06127">
    <property type="entry name" value="DEDDh"/>
    <property type="match status" value="1"/>
</dbReference>
<dbReference type="PANTHER" id="PTHR13058">
    <property type="entry name" value="THREE PRIME REPAIR EXONUCLEASE 1, 2"/>
    <property type="match status" value="1"/>
</dbReference>
<feature type="domain" description="Exonuclease" evidence="8">
    <location>
        <begin position="2"/>
        <end position="192"/>
    </location>
</feature>
<evidence type="ECO:0000256" key="6">
    <source>
        <dbReference type="ARBA" id="ARBA00022842"/>
    </source>
</evidence>
<protein>
    <recommendedName>
        <fullName evidence="8">Exonuclease domain-containing protein</fullName>
    </recommendedName>
</protein>
<dbReference type="InterPro" id="IPR057617">
    <property type="entry name" value="PML_C"/>
</dbReference>
<evidence type="ECO:0000313" key="9">
    <source>
        <dbReference type="EMBL" id="EFN63985.1"/>
    </source>
</evidence>
<evidence type="ECO:0000256" key="3">
    <source>
        <dbReference type="ARBA" id="ARBA00022723"/>
    </source>
</evidence>
<evidence type="ECO:0000256" key="2">
    <source>
        <dbReference type="ARBA" id="ARBA00022722"/>
    </source>
</evidence>
<dbReference type="GO" id="GO:0008296">
    <property type="term" value="F:3'-5'-DNA exonuclease activity"/>
    <property type="evidence" value="ECO:0007669"/>
    <property type="project" value="TreeGrafter"/>
</dbReference>
<evidence type="ECO:0000256" key="5">
    <source>
        <dbReference type="ARBA" id="ARBA00022839"/>
    </source>
</evidence>
<comment type="cofactor">
    <cofactor evidence="1">
        <name>Mg(2+)</name>
        <dbReference type="ChEBI" id="CHEBI:18420"/>
    </cofactor>
</comment>
<evidence type="ECO:0000259" key="8">
    <source>
        <dbReference type="SMART" id="SM00479"/>
    </source>
</evidence>
<dbReference type="InterPro" id="IPR054362">
    <property type="entry name" value="Exu_RNase_H-like"/>
</dbReference>
<comment type="similarity">
    <text evidence="7">Belongs to the exonuclease superfamily. TREX family.</text>
</comment>
<evidence type="ECO:0000256" key="7">
    <source>
        <dbReference type="ARBA" id="ARBA00025769"/>
    </source>
</evidence>
<dbReference type="Pfam" id="PF22123">
    <property type="entry name" value="Exu_RNase_H_like"/>
    <property type="match status" value="1"/>
</dbReference>
<dbReference type="InterPro" id="IPR036397">
    <property type="entry name" value="RNaseH_sf"/>
</dbReference>
<keyword evidence="5" id="KW-0269">Exonuclease</keyword>
<keyword evidence="2" id="KW-0540">Nuclease</keyword>
<dbReference type="STRING" id="104421.E2ARH6"/>
<dbReference type="OMA" id="AMEACAM"/>
<dbReference type="InParanoid" id="E2ARH6"/>
<keyword evidence="3" id="KW-0479">Metal-binding</keyword>
<dbReference type="InterPro" id="IPR012337">
    <property type="entry name" value="RNaseH-like_sf"/>
</dbReference>
<dbReference type="AlphaFoldDB" id="E2ARH6"/>
<dbReference type="InterPro" id="IPR040393">
    <property type="entry name" value="TREX1/2"/>
</dbReference>
<accession>E2ARH6</accession>
<dbReference type="Proteomes" id="UP000000311">
    <property type="component" value="Unassembled WGS sequence"/>
</dbReference>
<sequence>MTAIIFDLETTGFGPNAEIIQIAAKYHNQEFNVYIFPSNSIPTIVSNITNLSIEDGQLILDSENEYRRLDTESPRMACELFISFLKNISHDIILVAHNGERFDAPLIVKTMNAVGLLKEFGSIVKGFTDSLSIFKDRKELAFRKKKGKGGFSLSALANDYLEPDSTRGAHNAVVDVQMLDNLLKKFAIKETELISCVVPFSSIVNADRIRKEKEEKKNAMFVIMEPFGISKNMIKKIVTAGLTLDQLEMTFNDYGEDGITMLLGEDVDGNPRVTKNKTILRKLCNALRTRLG</sequence>
<dbReference type="GO" id="GO:0005737">
    <property type="term" value="C:cytoplasm"/>
    <property type="evidence" value="ECO:0007669"/>
    <property type="project" value="TreeGrafter"/>
</dbReference>
<keyword evidence="4" id="KW-0378">Hydrolase</keyword>
<keyword evidence="6" id="KW-0460">Magnesium</keyword>
<keyword evidence="10" id="KW-1185">Reference proteome</keyword>
<dbReference type="EMBL" id="GL442063">
    <property type="protein sequence ID" value="EFN63985.1"/>
    <property type="molecule type" value="Genomic_DNA"/>
</dbReference>
<gene>
    <name evidence="9" type="ORF">EAG_09598</name>
</gene>
<name>E2ARH6_CAMFO</name>
<evidence type="ECO:0000256" key="4">
    <source>
        <dbReference type="ARBA" id="ARBA00022801"/>
    </source>
</evidence>
<dbReference type="Gene3D" id="3.30.420.10">
    <property type="entry name" value="Ribonuclease H-like superfamily/Ribonuclease H"/>
    <property type="match status" value="1"/>
</dbReference>
<evidence type="ECO:0000313" key="10">
    <source>
        <dbReference type="Proteomes" id="UP000000311"/>
    </source>
</evidence>
<proteinExistence type="inferred from homology"/>
<dbReference type="InterPro" id="IPR013520">
    <property type="entry name" value="Ribonucl_H"/>
</dbReference>
<dbReference type="Pfam" id="PF25244">
    <property type="entry name" value="PML_C"/>
    <property type="match status" value="1"/>
</dbReference>
<dbReference type="PANTHER" id="PTHR13058:SF19">
    <property type="entry name" value="LD40940P"/>
    <property type="match status" value="1"/>
</dbReference>
<dbReference type="OrthoDB" id="7692185at2759"/>
<organism evidence="10">
    <name type="scientific">Camponotus floridanus</name>
    <name type="common">Florida carpenter ant</name>
    <dbReference type="NCBI Taxonomy" id="104421"/>
    <lineage>
        <taxon>Eukaryota</taxon>
        <taxon>Metazoa</taxon>
        <taxon>Ecdysozoa</taxon>
        <taxon>Arthropoda</taxon>
        <taxon>Hexapoda</taxon>
        <taxon>Insecta</taxon>
        <taxon>Pterygota</taxon>
        <taxon>Neoptera</taxon>
        <taxon>Endopterygota</taxon>
        <taxon>Hymenoptera</taxon>
        <taxon>Apocrita</taxon>
        <taxon>Aculeata</taxon>
        <taxon>Formicoidea</taxon>
        <taxon>Formicidae</taxon>
        <taxon>Formicinae</taxon>
        <taxon>Camponotus</taxon>
    </lineage>
</organism>